<reference evidence="5 6" key="2">
    <citation type="journal article" date="2016" name="Genome Announc.">
        <title>Complete Genome Sequence of the Highly Virulent Aeromonas schubertii Strain WL1483, Isolated from Diseased Snakehead Fish (Channa argus) in China.</title>
        <authorList>
            <person name="Liu L."/>
            <person name="Li N."/>
            <person name="Zhang D."/>
            <person name="Fu X."/>
            <person name="Shi C."/>
            <person name="Lin Q."/>
            <person name="Hao G."/>
        </authorList>
    </citation>
    <scope>NUCLEOTIDE SEQUENCE [LARGE SCALE GENOMIC DNA]</scope>
    <source>
        <strain evidence="5 6">WL1483</strain>
    </source>
</reference>
<proteinExistence type="predicted"/>
<dbReference type="RefSeq" id="WP_060586157.1">
    <property type="nucleotide sequence ID" value="NZ_CP013067.1"/>
</dbReference>
<dbReference type="CDD" id="cd03801">
    <property type="entry name" value="GT4_PimA-like"/>
    <property type="match status" value="1"/>
</dbReference>
<protein>
    <submittedName>
        <fullName evidence="5">Glycosyltransferase</fullName>
    </submittedName>
</protein>
<keyword evidence="2 5" id="KW-0808">Transferase</keyword>
<dbReference type="PANTHER" id="PTHR12526">
    <property type="entry name" value="GLYCOSYLTRANSFERASE"/>
    <property type="match status" value="1"/>
</dbReference>
<dbReference type="GO" id="GO:0016757">
    <property type="term" value="F:glycosyltransferase activity"/>
    <property type="evidence" value="ECO:0007669"/>
    <property type="project" value="UniProtKB-KW"/>
</dbReference>
<evidence type="ECO:0000256" key="2">
    <source>
        <dbReference type="ARBA" id="ARBA00022679"/>
    </source>
</evidence>
<evidence type="ECO:0000259" key="4">
    <source>
        <dbReference type="Pfam" id="PF13439"/>
    </source>
</evidence>
<keyword evidence="1" id="KW-0328">Glycosyltransferase</keyword>
<dbReference type="Pfam" id="PF13439">
    <property type="entry name" value="Glyco_transf_4"/>
    <property type="match status" value="1"/>
</dbReference>
<dbReference type="InterPro" id="IPR001296">
    <property type="entry name" value="Glyco_trans_1"/>
</dbReference>
<dbReference type="Proteomes" id="UP000058114">
    <property type="component" value="Chromosome"/>
</dbReference>
<evidence type="ECO:0000259" key="3">
    <source>
        <dbReference type="Pfam" id="PF00534"/>
    </source>
</evidence>
<accession>A0A0S2SDF7</accession>
<dbReference type="GO" id="GO:1901135">
    <property type="term" value="P:carbohydrate derivative metabolic process"/>
    <property type="evidence" value="ECO:0007669"/>
    <property type="project" value="UniProtKB-ARBA"/>
</dbReference>
<dbReference type="KEGG" id="asr:WL1483_320"/>
<dbReference type="InterPro" id="IPR028098">
    <property type="entry name" value="Glyco_trans_4-like_N"/>
</dbReference>
<evidence type="ECO:0000313" key="6">
    <source>
        <dbReference type="Proteomes" id="UP000058114"/>
    </source>
</evidence>
<name>A0A0S2SDF7_9GAMM</name>
<feature type="domain" description="Glycosyltransferase subfamily 4-like N-terminal" evidence="4">
    <location>
        <begin position="16"/>
        <end position="172"/>
    </location>
</feature>
<dbReference type="EMBL" id="CP013067">
    <property type="protein sequence ID" value="ALP39739.1"/>
    <property type="molecule type" value="Genomic_DNA"/>
</dbReference>
<sequence>MAETLLLVHYGEDWIRGSERCLLDLMAHMDCQRYRPLLWTNSPALLHEAHKLGIEGELDEFPLLLGWRAPRFDITGYARLRSKARELIAGHDVRLIHVNSAAPCQWLVPVARALSLPLLCHLHARYLPRDRYTLRVHGASRLIGVSSVVLEAWSRDGVPPHHLGCIPNGVDLPRLMQASAIPLRQWLELSPDTLLMAAVGSLIPRKGIDRLFEAMSLAREAGAKVHLALLGSGPEEAQLRALAEERGIAPHVSWLGEQPEVGRWLRGGVDLVVSGAREEVFGLTLAEAAALGLPTLAFRVGGIPEVVQHDRTGLLCPDGDTAAMAGAMLHLVEPTVRQRLGEAGREHALRHFTMARYVGAIEREWQRLLNSRPEPGPAFPGLWRWLGRRIGQGG</sequence>
<evidence type="ECO:0000313" key="5">
    <source>
        <dbReference type="EMBL" id="ALP39739.1"/>
    </source>
</evidence>
<dbReference type="Pfam" id="PF00534">
    <property type="entry name" value="Glycos_transf_1"/>
    <property type="match status" value="1"/>
</dbReference>
<feature type="domain" description="Glycosyl transferase family 1" evidence="3">
    <location>
        <begin position="191"/>
        <end position="346"/>
    </location>
</feature>
<reference evidence="6" key="1">
    <citation type="submission" date="2015-10" db="EMBL/GenBank/DDBJ databases">
        <title>Complete Genome Sequence of Aeromonas schubertii strain WL1483.</title>
        <authorList>
            <person name="Liu L."/>
        </authorList>
    </citation>
    <scope>NUCLEOTIDE SEQUENCE [LARGE SCALE GENOMIC DNA]</scope>
    <source>
        <strain evidence="6">WL1483</strain>
    </source>
</reference>
<dbReference type="SUPFAM" id="SSF53756">
    <property type="entry name" value="UDP-Glycosyltransferase/glycogen phosphorylase"/>
    <property type="match status" value="1"/>
</dbReference>
<dbReference type="PANTHER" id="PTHR12526:SF510">
    <property type="entry name" value="D-INOSITOL 3-PHOSPHATE GLYCOSYLTRANSFERASE"/>
    <property type="match status" value="1"/>
</dbReference>
<gene>
    <name evidence="5" type="ORF">WL1483_320</name>
</gene>
<dbReference type="PATRIC" id="fig|652.5.peg.2253"/>
<organism evidence="5 6">
    <name type="scientific">Aeromonas schubertii</name>
    <dbReference type="NCBI Taxonomy" id="652"/>
    <lineage>
        <taxon>Bacteria</taxon>
        <taxon>Pseudomonadati</taxon>
        <taxon>Pseudomonadota</taxon>
        <taxon>Gammaproteobacteria</taxon>
        <taxon>Aeromonadales</taxon>
        <taxon>Aeromonadaceae</taxon>
        <taxon>Aeromonas</taxon>
    </lineage>
</organism>
<dbReference type="Gene3D" id="3.40.50.2000">
    <property type="entry name" value="Glycogen Phosphorylase B"/>
    <property type="match status" value="2"/>
</dbReference>
<evidence type="ECO:0000256" key="1">
    <source>
        <dbReference type="ARBA" id="ARBA00022676"/>
    </source>
</evidence>
<dbReference type="AlphaFoldDB" id="A0A0S2SDF7"/>